<dbReference type="KEGG" id="vie:OL234_02470"/>
<dbReference type="RefSeq" id="WP_275469595.1">
    <property type="nucleotide sequence ID" value="NZ_CP110232.1"/>
</dbReference>
<keyword evidence="3" id="KW-1185">Reference proteome</keyword>
<dbReference type="PANTHER" id="PTHR43404:SF2">
    <property type="entry name" value="LIPOPOLYSACCHARIDE CHOLINEPHOSPHOTRANSFERASE LICD"/>
    <property type="match status" value="1"/>
</dbReference>
<dbReference type="AlphaFoldDB" id="A0AAF0CVI2"/>
<dbReference type="InterPro" id="IPR052942">
    <property type="entry name" value="LPS_cholinephosphotransferase"/>
</dbReference>
<gene>
    <name evidence="2" type="ORF">OL234_02470</name>
</gene>
<dbReference type="PANTHER" id="PTHR43404">
    <property type="entry name" value="LIPOPOLYSACCHARIDE CHOLINEPHOSPHOTRANSFERASE LICD"/>
    <property type="match status" value="1"/>
</dbReference>
<dbReference type="GO" id="GO:0009100">
    <property type="term" value="P:glycoprotein metabolic process"/>
    <property type="evidence" value="ECO:0007669"/>
    <property type="project" value="UniProtKB-ARBA"/>
</dbReference>
<evidence type="ECO:0000259" key="1">
    <source>
        <dbReference type="Pfam" id="PF04991"/>
    </source>
</evidence>
<evidence type="ECO:0000313" key="2">
    <source>
        <dbReference type="EMBL" id="WEG73795.1"/>
    </source>
</evidence>
<dbReference type="Pfam" id="PF04991">
    <property type="entry name" value="LicD"/>
    <property type="match status" value="1"/>
</dbReference>
<evidence type="ECO:0000313" key="3">
    <source>
        <dbReference type="Proteomes" id="UP001179647"/>
    </source>
</evidence>
<protein>
    <submittedName>
        <fullName evidence="2">LicD family protein</fullName>
    </submittedName>
</protein>
<dbReference type="EMBL" id="CP110232">
    <property type="protein sequence ID" value="WEG73795.1"/>
    <property type="molecule type" value="Genomic_DNA"/>
</dbReference>
<reference evidence="2" key="1">
    <citation type="submission" date="2022-10" db="EMBL/GenBank/DDBJ databases">
        <title>Vagococcus sp. isolated from poultry meat.</title>
        <authorList>
            <person name="Johansson P."/>
            <person name="Bjorkroth J."/>
        </authorList>
    </citation>
    <scope>NUCLEOTIDE SEQUENCE</scope>
    <source>
        <strain evidence="2">STAA11</strain>
    </source>
</reference>
<sequence length="272" mass="31836">MSQGEKVVELREIQLVQLEILKEIDTLCKRNNIQYFLVGGSLLGAVRHGGFIPWDDDLDIGMTRDNYIKFVAICKKEIDDKYFLQNVETDPNYGLIFSKVRKNNTLYTEESAQYTQAKDGVFIDVFCYSDLPSNNSNKYEKSIYLLKRLLLLKKDYIFWNDSNFKKKIIYRMLLAISKLCSSKKLINKINKIIFFKDANATKVVNYGGSYSFRKESMDKIDTINLTEIEFENQLFPVPKNYKKILTHVYGDYLKLPPEEKRNNRHGIINIKL</sequence>
<name>A0AAF0CVI2_9ENTE</name>
<dbReference type="Proteomes" id="UP001179647">
    <property type="component" value="Chromosome"/>
</dbReference>
<organism evidence="2 3">
    <name type="scientific">Vagococcus intermedius</name>
    <dbReference type="NCBI Taxonomy" id="2991418"/>
    <lineage>
        <taxon>Bacteria</taxon>
        <taxon>Bacillati</taxon>
        <taxon>Bacillota</taxon>
        <taxon>Bacilli</taxon>
        <taxon>Lactobacillales</taxon>
        <taxon>Enterococcaceae</taxon>
        <taxon>Vagococcus</taxon>
    </lineage>
</organism>
<accession>A0AAF0CVI2</accession>
<dbReference type="InterPro" id="IPR007074">
    <property type="entry name" value="LicD/FKTN/FKRP_NTP_transf"/>
</dbReference>
<proteinExistence type="predicted"/>
<feature type="domain" description="LicD/FKTN/FKRP nucleotidyltransferase" evidence="1">
    <location>
        <begin position="28"/>
        <end position="250"/>
    </location>
</feature>